<sequence length="193" mass="21842">MKERKAISIDQQVPFRTLFYFFLPLGLSATLVTISHVIINSTLARAPEPAVVIASYSVAMSLFALLERCAVILRQTCSTLVRDRISYRLMRNTTFYVLSAIFLLSLLLAYSPLGRGFFSGLLGVSDRMLEPTIDAYRVLMFVTIFSGIRCLYQGVIISNFKTKWLTIGMVVRLICMAFLAWLLLKNDWVNHGI</sequence>
<keyword evidence="1" id="KW-0812">Transmembrane</keyword>
<dbReference type="AlphaFoldDB" id="W4VN98"/>
<evidence type="ECO:0008006" key="4">
    <source>
        <dbReference type="Google" id="ProtNLM"/>
    </source>
</evidence>
<reference evidence="2 3" key="1">
    <citation type="journal article" date="2014" name="Genome Announc.">
        <title>Draft Genome Sequence of the Boron-Tolerant and Moderately Halotolerant Bacterium Gracilibacillus boraciitolerans JCM 21714T.</title>
        <authorList>
            <person name="Ahmed I."/>
            <person name="Oshima K."/>
            <person name="Suda W."/>
            <person name="Kitamura K."/>
            <person name="Iida T."/>
            <person name="Ohmori Y."/>
            <person name="Fujiwara T."/>
            <person name="Hattori M."/>
            <person name="Ohkuma M."/>
        </authorList>
    </citation>
    <scope>NUCLEOTIDE SEQUENCE [LARGE SCALE GENOMIC DNA]</scope>
    <source>
        <strain evidence="2 3">JCM 21714</strain>
    </source>
</reference>
<protein>
    <recommendedName>
        <fullName evidence="4">Multi antimicrobial extrusion protein MatE</fullName>
    </recommendedName>
</protein>
<accession>W4VN98</accession>
<keyword evidence="3" id="KW-1185">Reference proteome</keyword>
<keyword evidence="1" id="KW-1133">Transmembrane helix</keyword>
<proteinExistence type="predicted"/>
<dbReference type="EMBL" id="BAVS01000022">
    <property type="protein sequence ID" value="GAE94318.1"/>
    <property type="molecule type" value="Genomic_DNA"/>
</dbReference>
<feature type="transmembrane region" description="Helical" evidence="1">
    <location>
        <begin position="164"/>
        <end position="184"/>
    </location>
</feature>
<dbReference type="Proteomes" id="UP000019102">
    <property type="component" value="Unassembled WGS sequence"/>
</dbReference>
<comment type="caution">
    <text evidence="2">The sequence shown here is derived from an EMBL/GenBank/DDBJ whole genome shotgun (WGS) entry which is preliminary data.</text>
</comment>
<feature type="transmembrane region" description="Helical" evidence="1">
    <location>
        <begin position="94"/>
        <end position="113"/>
    </location>
</feature>
<feature type="transmembrane region" description="Helical" evidence="1">
    <location>
        <begin position="133"/>
        <end position="152"/>
    </location>
</feature>
<evidence type="ECO:0000313" key="3">
    <source>
        <dbReference type="Proteomes" id="UP000019102"/>
    </source>
</evidence>
<gene>
    <name evidence="2" type="ORF">JCM21714_3465</name>
</gene>
<feature type="transmembrane region" description="Helical" evidence="1">
    <location>
        <begin position="51"/>
        <end position="73"/>
    </location>
</feature>
<organism evidence="2 3">
    <name type="scientific">Gracilibacillus boraciitolerans JCM 21714</name>
    <dbReference type="NCBI Taxonomy" id="1298598"/>
    <lineage>
        <taxon>Bacteria</taxon>
        <taxon>Bacillati</taxon>
        <taxon>Bacillota</taxon>
        <taxon>Bacilli</taxon>
        <taxon>Bacillales</taxon>
        <taxon>Bacillaceae</taxon>
        <taxon>Gracilibacillus</taxon>
    </lineage>
</organism>
<evidence type="ECO:0000256" key="1">
    <source>
        <dbReference type="SAM" id="Phobius"/>
    </source>
</evidence>
<evidence type="ECO:0000313" key="2">
    <source>
        <dbReference type="EMBL" id="GAE94318.1"/>
    </source>
</evidence>
<dbReference type="RefSeq" id="WP_052000610.1">
    <property type="nucleotide sequence ID" value="NZ_BAVS01000022.1"/>
</dbReference>
<keyword evidence="1" id="KW-0472">Membrane</keyword>
<dbReference type="STRING" id="1298598.JCM21714_3465"/>
<name>W4VN98_9BACI</name>
<dbReference type="eggNOG" id="COG0534">
    <property type="taxonomic scope" value="Bacteria"/>
</dbReference>
<feature type="transmembrane region" description="Helical" evidence="1">
    <location>
        <begin position="20"/>
        <end position="39"/>
    </location>
</feature>